<keyword evidence="8" id="KW-1185">Reference proteome</keyword>
<keyword evidence="5" id="KW-0143">Chaperone</keyword>
<feature type="compositionally biased region" description="Low complexity" evidence="6">
    <location>
        <begin position="652"/>
        <end position="676"/>
    </location>
</feature>
<evidence type="ECO:0000256" key="4">
    <source>
        <dbReference type="ARBA" id="ARBA00023016"/>
    </source>
</evidence>
<keyword evidence="3" id="KW-0067">ATP-binding</keyword>
<dbReference type="RefSeq" id="WP_098482957.1">
    <property type="nucleotide sequence ID" value="NZ_PDJI01000004.1"/>
</dbReference>
<evidence type="ECO:0000256" key="1">
    <source>
        <dbReference type="ARBA" id="ARBA00007381"/>
    </source>
</evidence>
<dbReference type="EMBL" id="PDJI01000004">
    <property type="protein sequence ID" value="PFG38738.1"/>
    <property type="molecule type" value="Genomic_DNA"/>
</dbReference>
<dbReference type="InterPro" id="IPR043129">
    <property type="entry name" value="ATPase_NBD"/>
</dbReference>
<dbReference type="AlphaFoldDB" id="A0A2A9EIL8"/>
<dbReference type="InterPro" id="IPR018181">
    <property type="entry name" value="Heat_shock_70_CS"/>
</dbReference>
<sequence length="688" mass="69094">MPYVLGIDIGTTSTVAASARPDGDPSPQLLWLGTRGPAVPSVVYLDEAGQALVGEAAERRTVSHPERVVREVKRRVGDTVPVSVGDIAVTPEDLYAAQARWVLDRAEEQEGEPPDAVAVAVPATWGSYRAGIVRDALADAGLPDVTLVSEPRAAARHYLAQPRVADGATVAVYDFGGGTFDAAVVRRSGPDGCEIIGRPEGLERLGGADLDELVLAHVAAAVGDALTDLSPQAPGALAALARLRRECTEAKEALSADAETTVPVLLPGLQTQVRIVRAELEELIAPAVEQTLDVLATALHSAEVAPEDLEAILLVGGSSRIPLVAELLSARFGRPVAVDTDPQASVALGAARAAAESLAVATAGSAAPALAAVGAFPRGWTVAAGSISEPTAFEDAVPGTTAETPDEAPARLVAAGGSFVPRQDPARRRHVTGVRVLAVSAAVLGITVVTSMAGQTPAVIEAGRSTLSSVVAKLGDSVQPDTPAAAAAEVDARAGGAGAPMATDASVFAGRRAHAQAIATTTPQETRPARSTDGAKSSDPRTPAVVEGPGKGSPAPSPRPSGTTGGGTGTKAPSSPSPTSPGTATPGTGTPSTPVPTTNPTTPPPTQVPTTPPPTTPPVTPEPTEPPTTNPTTPPTTQEPTEPPTTDPTTPPTTQEPTTPAATPTAAPSEASFPTTDPAPPSPSAGGG</sequence>
<comment type="caution">
    <text evidence="7">The sequence shown here is derived from an EMBL/GenBank/DDBJ whole genome shotgun (WGS) entry which is preliminary data.</text>
</comment>
<evidence type="ECO:0000313" key="8">
    <source>
        <dbReference type="Proteomes" id="UP000222106"/>
    </source>
</evidence>
<keyword evidence="2" id="KW-0547">Nucleotide-binding</keyword>
<dbReference type="Gene3D" id="3.30.420.40">
    <property type="match status" value="2"/>
</dbReference>
<feature type="compositionally biased region" description="Low complexity" evidence="6">
    <location>
        <begin position="580"/>
        <end position="600"/>
    </location>
</feature>
<reference evidence="7 8" key="1">
    <citation type="submission" date="2017-10" db="EMBL/GenBank/DDBJ databases">
        <title>Sequencing the genomes of 1000 actinobacteria strains.</title>
        <authorList>
            <person name="Klenk H.-P."/>
        </authorList>
    </citation>
    <scope>NUCLEOTIDE SEQUENCE [LARGE SCALE GENOMIC DNA]</scope>
    <source>
        <strain evidence="7 8">DSM 21838</strain>
    </source>
</reference>
<dbReference type="SUPFAM" id="SSF53067">
    <property type="entry name" value="Actin-like ATPase domain"/>
    <property type="match status" value="2"/>
</dbReference>
<dbReference type="GO" id="GO:0030968">
    <property type="term" value="P:endoplasmic reticulum unfolded protein response"/>
    <property type="evidence" value="ECO:0007669"/>
    <property type="project" value="TreeGrafter"/>
</dbReference>
<organism evidence="7 8">
    <name type="scientific">Georgenia soli</name>
    <dbReference type="NCBI Taxonomy" id="638953"/>
    <lineage>
        <taxon>Bacteria</taxon>
        <taxon>Bacillati</taxon>
        <taxon>Actinomycetota</taxon>
        <taxon>Actinomycetes</taxon>
        <taxon>Micrococcales</taxon>
        <taxon>Bogoriellaceae</taxon>
        <taxon>Georgenia</taxon>
    </lineage>
</organism>
<comment type="similarity">
    <text evidence="1">Belongs to the heat shock protein 70 family.</text>
</comment>
<protein>
    <submittedName>
        <fullName evidence="7">Hsp70 protein</fullName>
    </submittedName>
</protein>
<feature type="compositionally biased region" description="Pro residues" evidence="6">
    <location>
        <begin position="601"/>
        <end position="634"/>
    </location>
</feature>
<evidence type="ECO:0000256" key="6">
    <source>
        <dbReference type="SAM" id="MobiDB-lite"/>
    </source>
</evidence>
<gene>
    <name evidence="7" type="ORF">ATJ97_1224</name>
</gene>
<dbReference type="OrthoDB" id="9766019at2"/>
<dbReference type="PRINTS" id="PR00301">
    <property type="entry name" value="HEATSHOCK70"/>
</dbReference>
<evidence type="ECO:0000256" key="5">
    <source>
        <dbReference type="ARBA" id="ARBA00023186"/>
    </source>
</evidence>
<dbReference type="Proteomes" id="UP000222106">
    <property type="component" value="Unassembled WGS sequence"/>
</dbReference>
<dbReference type="GO" id="GO:0005524">
    <property type="term" value="F:ATP binding"/>
    <property type="evidence" value="ECO:0007669"/>
    <property type="project" value="UniProtKB-KW"/>
</dbReference>
<name>A0A2A9EIL8_9MICO</name>
<dbReference type="PROSITE" id="PS01036">
    <property type="entry name" value="HSP70_3"/>
    <property type="match status" value="1"/>
</dbReference>
<feature type="compositionally biased region" description="Pro residues" evidence="6">
    <location>
        <begin position="641"/>
        <end position="651"/>
    </location>
</feature>
<dbReference type="PANTHER" id="PTHR45639:SF34">
    <property type="entry name" value="CHAPERONE PROTEIN DNAK"/>
    <property type="match status" value="1"/>
</dbReference>
<keyword evidence="4" id="KW-0346">Stress response</keyword>
<dbReference type="PANTHER" id="PTHR45639">
    <property type="entry name" value="HSC70CB, ISOFORM G-RELATED"/>
    <property type="match status" value="1"/>
</dbReference>
<dbReference type="GO" id="GO:0140662">
    <property type="term" value="F:ATP-dependent protein folding chaperone"/>
    <property type="evidence" value="ECO:0007669"/>
    <property type="project" value="InterPro"/>
</dbReference>
<evidence type="ECO:0000256" key="3">
    <source>
        <dbReference type="ARBA" id="ARBA00022840"/>
    </source>
</evidence>
<feature type="compositionally biased region" description="Pro residues" evidence="6">
    <location>
        <begin position="677"/>
        <end position="688"/>
    </location>
</feature>
<dbReference type="InterPro" id="IPR013126">
    <property type="entry name" value="Hsp_70_fam"/>
</dbReference>
<proteinExistence type="inferred from homology"/>
<evidence type="ECO:0000256" key="2">
    <source>
        <dbReference type="ARBA" id="ARBA00022741"/>
    </source>
</evidence>
<feature type="region of interest" description="Disordered" evidence="6">
    <location>
        <begin position="518"/>
        <end position="688"/>
    </location>
</feature>
<accession>A0A2A9EIL8</accession>
<dbReference type="Gene3D" id="3.90.640.10">
    <property type="entry name" value="Actin, Chain A, domain 4"/>
    <property type="match status" value="1"/>
</dbReference>
<evidence type="ECO:0000313" key="7">
    <source>
        <dbReference type="EMBL" id="PFG38738.1"/>
    </source>
</evidence>
<dbReference type="Pfam" id="PF00012">
    <property type="entry name" value="HSP70"/>
    <property type="match status" value="2"/>
</dbReference>